<organism evidence="2 3">
    <name type="scientific">Araneus ventricosus</name>
    <name type="common">Orbweaver spider</name>
    <name type="synonym">Epeira ventricosa</name>
    <dbReference type="NCBI Taxonomy" id="182803"/>
    <lineage>
        <taxon>Eukaryota</taxon>
        <taxon>Metazoa</taxon>
        <taxon>Ecdysozoa</taxon>
        <taxon>Arthropoda</taxon>
        <taxon>Chelicerata</taxon>
        <taxon>Arachnida</taxon>
        <taxon>Araneae</taxon>
        <taxon>Araneomorphae</taxon>
        <taxon>Entelegynae</taxon>
        <taxon>Araneoidea</taxon>
        <taxon>Araneidae</taxon>
        <taxon>Araneus</taxon>
    </lineage>
</organism>
<name>A0A4Y2DQT4_ARAVE</name>
<dbReference type="AlphaFoldDB" id="A0A4Y2DQT4"/>
<keyword evidence="3" id="KW-1185">Reference proteome</keyword>
<comment type="caution">
    <text evidence="2">The sequence shown here is derived from an EMBL/GenBank/DDBJ whole genome shotgun (WGS) entry which is preliminary data.</text>
</comment>
<reference evidence="2 3" key="1">
    <citation type="journal article" date="2019" name="Sci. Rep.">
        <title>Orb-weaving spider Araneus ventricosus genome elucidates the spidroin gene catalogue.</title>
        <authorList>
            <person name="Kono N."/>
            <person name="Nakamura H."/>
            <person name="Ohtoshi R."/>
            <person name="Moran D.A.P."/>
            <person name="Shinohara A."/>
            <person name="Yoshida Y."/>
            <person name="Fujiwara M."/>
            <person name="Mori M."/>
            <person name="Tomita M."/>
            <person name="Arakawa K."/>
        </authorList>
    </citation>
    <scope>NUCLEOTIDE SEQUENCE [LARGE SCALE GENOMIC DNA]</scope>
</reference>
<gene>
    <name evidence="2" type="ORF">AVEN_151711_1</name>
</gene>
<feature type="compositionally biased region" description="Basic and acidic residues" evidence="1">
    <location>
        <begin position="27"/>
        <end position="36"/>
    </location>
</feature>
<evidence type="ECO:0000256" key="1">
    <source>
        <dbReference type="SAM" id="MobiDB-lite"/>
    </source>
</evidence>
<evidence type="ECO:0000313" key="2">
    <source>
        <dbReference type="EMBL" id="GBM18168.1"/>
    </source>
</evidence>
<evidence type="ECO:0000313" key="3">
    <source>
        <dbReference type="Proteomes" id="UP000499080"/>
    </source>
</evidence>
<dbReference type="EMBL" id="BGPR01000399">
    <property type="protein sequence ID" value="GBM18168.1"/>
    <property type="molecule type" value="Genomic_DNA"/>
</dbReference>
<feature type="region of interest" description="Disordered" evidence="1">
    <location>
        <begin position="1"/>
        <end position="55"/>
    </location>
</feature>
<accession>A0A4Y2DQT4</accession>
<dbReference type="Proteomes" id="UP000499080">
    <property type="component" value="Unassembled WGS sequence"/>
</dbReference>
<feature type="compositionally biased region" description="Polar residues" evidence="1">
    <location>
        <begin position="12"/>
        <end position="22"/>
    </location>
</feature>
<sequence length="85" mass="9263">MEIGTAEWHAGIQTNSESNTPCADSDLGPRLEDSGTSKDLPTLKPRVEGRNETLNFPGRGRILRLRPLSKTNFGASVNDVPHFST</sequence>
<protein>
    <submittedName>
        <fullName evidence="2">Uncharacterized protein</fullName>
    </submittedName>
</protein>
<proteinExistence type="predicted"/>